<dbReference type="RefSeq" id="WP_238197789.1">
    <property type="nucleotide sequence ID" value="NZ_BPQZ01000021.1"/>
</dbReference>
<proteinExistence type="predicted"/>
<sequence>MPAVDVYWNRTRRAWSVRISGRVVDHVQAVALVGVTLQASEASRLRCLRTGARDVHAVAKGMPLHGVPRPAGALRFSYRFSEPGFRLADGSLITAAAVAWFEVDGTAWCLAPFRSDRCVPSPSPWPSSPL</sequence>
<organism evidence="1 2">
    <name type="scientific">Methylobacterium tardum</name>
    <dbReference type="NCBI Taxonomy" id="374432"/>
    <lineage>
        <taxon>Bacteria</taxon>
        <taxon>Pseudomonadati</taxon>
        <taxon>Pseudomonadota</taxon>
        <taxon>Alphaproteobacteria</taxon>
        <taxon>Hyphomicrobiales</taxon>
        <taxon>Methylobacteriaceae</taxon>
        <taxon>Methylobacterium</taxon>
    </lineage>
</organism>
<keyword evidence="2" id="KW-1185">Reference proteome</keyword>
<evidence type="ECO:0000313" key="1">
    <source>
        <dbReference type="EMBL" id="GLS73638.1"/>
    </source>
</evidence>
<name>A0AA37TSZ4_9HYPH</name>
<dbReference type="Proteomes" id="UP001157440">
    <property type="component" value="Unassembled WGS sequence"/>
</dbReference>
<evidence type="ECO:0000313" key="2">
    <source>
        <dbReference type="Proteomes" id="UP001157440"/>
    </source>
</evidence>
<comment type="caution">
    <text evidence="1">The sequence shown here is derived from an EMBL/GenBank/DDBJ whole genome shotgun (WGS) entry which is preliminary data.</text>
</comment>
<protein>
    <submittedName>
        <fullName evidence="1">Uncharacterized protein</fullName>
    </submittedName>
</protein>
<accession>A0AA37TSZ4</accession>
<gene>
    <name evidence="1" type="ORF">GCM10007890_56530</name>
</gene>
<dbReference type="InterPro" id="IPR058002">
    <property type="entry name" value="Gp82"/>
</dbReference>
<reference evidence="2" key="1">
    <citation type="journal article" date="2019" name="Int. J. Syst. Evol. Microbiol.">
        <title>The Global Catalogue of Microorganisms (GCM) 10K type strain sequencing project: providing services to taxonomists for standard genome sequencing and annotation.</title>
        <authorList>
            <consortium name="The Broad Institute Genomics Platform"/>
            <consortium name="The Broad Institute Genome Sequencing Center for Infectious Disease"/>
            <person name="Wu L."/>
            <person name="Ma J."/>
        </authorList>
    </citation>
    <scope>NUCLEOTIDE SEQUENCE [LARGE SCALE GENOMIC DNA]</scope>
    <source>
        <strain evidence="2">NBRC 103632</strain>
    </source>
</reference>
<dbReference type="EMBL" id="BSPL01000028">
    <property type="protein sequence ID" value="GLS73638.1"/>
    <property type="molecule type" value="Genomic_DNA"/>
</dbReference>
<dbReference type="AlphaFoldDB" id="A0AA37TSZ4"/>
<dbReference type="Pfam" id="PF25735">
    <property type="entry name" value="Phage_L5_gp82"/>
    <property type="match status" value="1"/>
</dbReference>